<evidence type="ECO:0000313" key="3">
    <source>
        <dbReference type="Proteomes" id="UP000007875"/>
    </source>
</evidence>
<keyword evidence="3" id="KW-1185">Reference proteome</keyword>
<protein>
    <submittedName>
        <fullName evidence="2">Uncharacterized protein</fullName>
    </submittedName>
</protein>
<dbReference type="HOGENOM" id="CLU_968166_0_0_1"/>
<keyword evidence="1" id="KW-0802">TPR repeat</keyword>
<dbReference type="eggNOG" id="KOG0864">
    <property type="taxonomic scope" value="Eukaryota"/>
</dbReference>
<evidence type="ECO:0000313" key="2">
    <source>
        <dbReference type="Ensembl" id="ENSCSAVP00000011002.1"/>
    </source>
</evidence>
<evidence type="ECO:0000256" key="1">
    <source>
        <dbReference type="PROSITE-ProRule" id="PRU00339"/>
    </source>
</evidence>
<dbReference type="AlphaFoldDB" id="H2Z090"/>
<name>H2Z090_CIOSA</name>
<reference evidence="2" key="3">
    <citation type="submission" date="2025-09" db="UniProtKB">
        <authorList>
            <consortium name="Ensembl"/>
        </authorList>
    </citation>
    <scope>IDENTIFICATION</scope>
</reference>
<proteinExistence type="predicted"/>
<dbReference type="STRING" id="51511.ENSCSAVP00000011002"/>
<dbReference type="InterPro" id="IPR011990">
    <property type="entry name" value="TPR-like_helical_dom_sf"/>
</dbReference>
<sequence>MSLSTSEVSKIIEKTISISNPRELPLKGLHFGKLLFKVEEYNSAAEWILKFTRIYDRDAPAHKLLGECYERLGNVEAALSCFKRSLQIKPIQSELLLRIVELYLNPGPTQNPNKAQIWLDKATAALPGNTTVFKMKMELMLAQQASPDILEKAIVQELNRRSNDPALHVQYVSFMRTEDRLKDAYDYCNKVENTMESTSVRSDYKWSSCVVGTYKEYMEKIKGIQPLHSVNETRLILLEALSRFIWLCLLDNKQQKALEKLQIMDECLWSVLSDHTMGDWKTLAIEME</sequence>
<reference evidence="3" key="1">
    <citation type="submission" date="2003-08" db="EMBL/GenBank/DDBJ databases">
        <authorList>
            <person name="Birren B."/>
            <person name="Nusbaum C."/>
            <person name="Abebe A."/>
            <person name="Abouelleil A."/>
            <person name="Adekoya E."/>
            <person name="Ait-zahra M."/>
            <person name="Allen N."/>
            <person name="Allen T."/>
            <person name="An P."/>
            <person name="Anderson M."/>
            <person name="Anderson S."/>
            <person name="Arachchi H."/>
            <person name="Armbruster J."/>
            <person name="Bachantsang P."/>
            <person name="Baldwin J."/>
            <person name="Barry A."/>
            <person name="Bayul T."/>
            <person name="Blitshsteyn B."/>
            <person name="Bloom T."/>
            <person name="Blye J."/>
            <person name="Boguslavskiy L."/>
            <person name="Borowsky M."/>
            <person name="Boukhgalter B."/>
            <person name="Brunache A."/>
            <person name="Butler J."/>
            <person name="Calixte N."/>
            <person name="Calvo S."/>
            <person name="Camarata J."/>
            <person name="Campo K."/>
            <person name="Chang J."/>
            <person name="Cheshatsang Y."/>
            <person name="Citroen M."/>
            <person name="Collymore A."/>
            <person name="Considine T."/>
            <person name="Cook A."/>
            <person name="Cooke P."/>
            <person name="Corum B."/>
            <person name="Cuomo C."/>
            <person name="David R."/>
            <person name="Dawoe T."/>
            <person name="Degray S."/>
            <person name="Dodge S."/>
            <person name="Dooley K."/>
            <person name="Dorje P."/>
            <person name="Dorjee K."/>
            <person name="Dorris L."/>
            <person name="Duffey N."/>
            <person name="Dupes A."/>
            <person name="Elkins T."/>
            <person name="Engels R."/>
            <person name="Erickson J."/>
            <person name="Farina A."/>
            <person name="Faro S."/>
            <person name="Ferreira P."/>
            <person name="Fischer H."/>
            <person name="Fitzgerald M."/>
            <person name="Foley K."/>
            <person name="Gage D."/>
            <person name="Galagan J."/>
            <person name="Gearin G."/>
            <person name="Gnerre S."/>
            <person name="Gnirke A."/>
            <person name="Goyette A."/>
            <person name="Graham J."/>
            <person name="Grandbois E."/>
            <person name="Gyaltsen K."/>
            <person name="Hafez N."/>
            <person name="Hagopian D."/>
            <person name="Hagos B."/>
            <person name="Hall J."/>
            <person name="Hatcher B."/>
            <person name="Heller A."/>
            <person name="Higgins H."/>
            <person name="Honan T."/>
            <person name="Horn A."/>
            <person name="Houde N."/>
            <person name="Hughes L."/>
            <person name="Hulme W."/>
            <person name="Husby E."/>
            <person name="Iliev I."/>
            <person name="Jaffe D."/>
            <person name="Jones C."/>
            <person name="Kamal M."/>
            <person name="Kamat A."/>
            <person name="Kamvysselis M."/>
            <person name="Karlsson E."/>
            <person name="Kells C."/>
            <person name="Kieu A."/>
            <person name="Kisner P."/>
            <person name="Kodira C."/>
            <person name="Kulbokas E."/>
            <person name="Labutti K."/>
            <person name="Lama D."/>
            <person name="Landers T."/>
            <person name="Leger J."/>
            <person name="Levine S."/>
            <person name="Lewis D."/>
            <person name="Lewis T."/>
            <person name="Lindblad-toh K."/>
            <person name="Liu X."/>
            <person name="Lokyitsang T."/>
            <person name="Lokyitsang Y."/>
            <person name="Lucien O."/>
            <person name="Lui A."/>
            <person name="Ma L.J."/>
            <person name="Mabbitt R."/>
            <person name="Macdonald J."/>
            <person name="Maclean C."/>
            <person name="Major J."/>
            <person name="Manning J."/>
            <person name="Marabella R."/>
            <person name="Maru K."/>
            <person name="Matthews C."/>
            <person name="Mauceli E."/>
            <person name="Mccarthy M."/>
            <person name="Mcdonough S."/>
            <person name="Mcghee T."/>
            <person name="Meldrim J."/>
            <person name="Meneus L."/>
            <person name="Mesirov J."/>
            <person name="Mihalev A."/>
            <person name="Mihova T."/>
            <person name="Mikkelsen T."/>
            <person name="Mlenga V."/>
            <person name="Moru K."/>
            <person name="Mozes J."/>
            <person name="Mulrain L."/>
            <person name="Munson G."/>
            <person name="Naylor J."/>
            <person name="Newes C."/>
            <person name="Nguyen C."/>
            <person name="Nguyen N."/>
            <person name="Nguyen T."/>
            <person name="Nicol R."/>
            <person name="Nielsen C."/>
            <person name="Nizzari M."/>
            <person name="Norbu C."/>
            <person name="Norbu N."/>
            <person name="O'donnell P."/>
            <person name="Okoawo O."/>
            <person name="O'leary S."/>
            <person name="Omotosho B."/>
            <person name="O'neill K."/>
            <person name="Osman S."/>
            <person name="Parker S."/>
            <person name="Perrin D."/>
            <person name="Phunkhang P."/>
            <person name="Piqani B."/>
            <person name="Purcell S."/>
            <person name="Rachupka T."/>
            <person name="Ramasamy U."/>
            <person name="Rameau R."/>
            <person name="Ray V."/>
            <person name="Raymond C."/>
            <person name="Retta R."/>
            <person name="Richardson S."/>
            <person name="Rise C."/>
            <person name="Rodriguez J."/>
            <person name="Rogers J."/>
            <person name="Rogov P."/>
            <person name="Rutman M."/>
            <person name="Schupbach R."/>
            <person name="Seaman C."/>
            <person name="Settipalli S."/>
            <person name="Sharpe T."/>
            <person name="Sheridan J."/>
            <person name="Sherpa N."/>
            <person name="Shi J."/>
            <person name="Smirnov S."/>
            <person name="Smith C."/>
            <person name="Sougnez C."/>
            <person name="Spencer B."/>
            <person name="Stalker J."/>
            <person name="Stange-thomann N."/>
            <person name="Stavropoulos S."/>
            <person name="Stetson K."/>
            <person name="Stone C."/>
            <person name="Stone S."/>
            <person name="Stubbs M."/>
            <person name="Talamas J."/>
            <person name="Tchuinga P."/>
            <person name="Tenzing P."/>
            <person name="Tesfaye S."/>
            <person name="Theodore J."/>
            <person name="Thoulutsang Y."/>
            <person name="Topham K."/>
            <person name="Towey S."/>
            <person name="Tsamla T."/>
            <person name="Tsomo N."/>
            <person name="Vallee D."/>
            <person name="Vassiliev H."/>
            <person name="Venkataraman V."/>
            <person name="Vinson J."/>
            <person name="Vo A."/>
            <person name="Wade C."/>
            <person name="Wang S."/>
            <person name="Wangchuk T."/>
            <person name="Wangdi T."/>
            <person name="Whittaker C."/>
            <person name="Wilkinson J."/>
            <person name="Wu Y."/>
            <person name="Wyman D."/>
            <person name="Yadav S."/>
            <person name="Yang S."/>
            <person name="Yang X."/>
            <person name="Yeager S."/>
            <person name="Yee E."/>
            <person name="Young G."/>
            <person name="Zainoun J."/>
            <person name="Zembeck L."/>
            <person name="Zimmer A."/>
            <person name="Zody M."/>
            <person name="Lander E."/>
        </authorList>
    </citation>
    <scope>NUCLEOTIDE SEQUENCE [LARGE SCALE GENOMIC DNA]</scope>
</reference>
<dbReference type="Gene3D" id="1.25.40.10">
    <property type="entry name" value="Tetratricopeptide repeat domain"/>
    <property type="match status" value="1"/>
</dbReference>
<dbReference type="PROSITE" id="PS50005">
    <property type="entry name" value="TPR"/>
    <property type="match status" value="1"/>
</dbReference>
<dbReference type="InParanoid" id="H2Z090"/>
<dbReference type="SUPFAM" id="SSF48452">
    <property type="entry name" value="TPR-like"/>
    <property type="match status" value="1"/>
</dbReference>
<feature type="repeat" description="TPR" evidence="1">
    <location>
        <begin position="59"/>
        <end position="92"/>
    </location>
</feature>
<dbReference type="Pfam" id="PF00515">
    <property type="entry name" value="TPR_1"/>
    <property type="match status" value="1"/>
</dbReference>
<dbReference type="SMART" id="SM00028">
    <property type="entry name" value="TPR"/>
    <property type="match status" value="1"/>
</dbReference>
<dbReference type="OMA" id="WRINDAY"/>
<dbReference type="Proteomes" id="UP000007875">
    <property type="component" value="Unassembled WGS sequence"/>
</dbReference>
<dbReference type="InterPro" id="IPR019734">
    <property type="entry name" value="TPR_rpt"/>
</dbReference>
<reference evidence="2" key="2">
    <citation type="submission" date="2025-08" db="UniProtKB">
        <authorList>
            <consortium name="Ensembl"/>
        </authorList>
    </citation>
    <scope>IDENTIFICATION</scope>
</reference>
<dbReference type="Ensembl" id="ENSCSAVT00000011133.1">
    <property type="protein sequence ID" value="ENSCSAVP00000011002.1"/>
    <property type="gene ID" value="ENSCSAVG00000006443.1"/>
</dbReference>
<accession>H2Z090</accession>
<organism evidence="2 3">
    <name type="scientific">Ciona savignyi</name>
    <name type="common">Pacific transparent sea squirt</name>
    <dbReference type="NCBI Taxonomy" id="51511"/>
    <lineage>
        <taxon>Eukaryota</taxon>
        <taxon>Metazoa</taxon>
        <taxon>Chordata</taxon>
        <taxon>Tunicata</taxon>
        <taxon>Ascidiacea</taxon>
        <taxon>Phlebobranchia</taxon>
        <taxon>Cionidae</taxon>
        <taxon>Ciona</taxon>
    </lineage>
</organism>
<dbReference type="GeneTree" id="ENSGT00900000141073"/>